<evidence type="ECO:0000313" key="5">
    <source>
        <dbReference type="Proteomes" id="UP000641954"/>
    </source>
</evidence>
<dbReference type="GO" id="GO:0008168">
    <property type="term" value="F:methyltransferase activity"/>
    <property type="evidence" value="ECO:0007669"/>
    <property type="project" value="UniProtKB-KW"/>
</dbReference>
<accession>A0ABR8EFN0</accession>
<dbReference type="EMBL" id="JACJSK010000025">
    <property type="protein sequence ID" value="MBD2545598.1"/>
    <property type="molecule type" value="Genomic_DNA"/>
</dbReference>
<evidence type="ECO:0000313" key="4">
    <source>
        <dbReference type="EMBL" id="MBD2545598.1"/>
    </source>
</evidence>
<dbReference type="SUPFAM" id="SSF53335">
    <property type="entry name" value="S-adenosyl-L-methionine-dependent methyltransferases"/>
    <property type="match status" value="1"/>
</dbReference>
<keyword evidence="1 4" id="KW-0489">Methyltransferase</keyword>
<gene>
    <name evidence="4" type="ORF">H6G72_17505</name>
</gene>
<dbReference type="GO" id="GO:0032259">
    <property type="term" value="P:methylation"/>
    <property type="evidence" value="ECO:0007669"/>
    <property type="project" value="UniProtKB-KW"/>
</dbReference>
<dbReference type="PANTHER" id="PTHR10259:SF11">
    <property type="entry name" value="THIOPURINE S-METHYLTRANSFERASE"/>
    <property type="match status" value="1"/>
</dbReference>
<dbReference type="PANTHER" id="PTHR10259">
    <property type="entry name" value="THIOPURINE S-METHYLTRANSFERASE"/>
    <property type="match status" value="1"/>
</dbReference>
<dbReference type="Proteomes" id="UP000641954">
    <property type="component" value="Unassembled WGS sequence"/>
</dbReference>
<proteinExistence type="predicted"/>
<keyword evidence="2" id="KW-0808">Transferase</keyword>
<dbReference type="InterPro" id="IPR008854">
    <property type="entry name" value="TPMT"/>
</dbReference>
<dbReference type="InterPro" id="IPR029063">
    <property type="entry name" value="SAM-dependent_MTases_sf"/>
</dbReference>
<keyword evidence="3" id="KW-0949">S-adenosyl-L-methionine</keyword>
<organism evidence="4 5">
    <name type="scientific">Planktothricoides raciborskii FACHB-1370</name>
    <dbReference type="NCBI Taxonomy" id="2949576"/>
    <lineage>
        <taxon>Bacteria</taxon>
        <taxon>Bacillati</taxon>
        <taxon>Cyanobacteriota</taxon>
        <taxon>Cyanophyceae</taxon>
        <taxon>Oscillatoriophycideae</taxon>
        <taxon>Oscillatoriales</taxon>
        <taxon>Oscillatoriaceae</taxon>
        <taxon>Planktothricoides</taxon>
    </lineage>
</organism>
<dbReference type="CDD" id="cd02440">
    <property type="entry name" value="AdoMet_MTases"/>
    <property type="match status" value="1"/>
</dbReference>
<evidence type="ECO:0000256" key="3">
    <source>
        <dbReference type="ARBA" id="ARBA00022691"/>
    </source>
</evidence>
<dbReference type="Gene3D" id="3.40.50.150">
    <property type="entry name" value="Vaccinia Virus protein VP39"/>
    <property type="match status" value="1"/>
</dbReference>
<name>A0ABR8EFN0_9CYAN</name>
<sequence>MFEEQPKTLQQKVKLLATEALQKSEHSAWFDVLYSQANKDASQVPWAKLTAHPYLQDWLNDQIIQGQGKSALVIGCGLGDDAETLADLGFQVTAFDISPTAIAWAKERFPNSPVNYVVADLLALNPDWQGKFDFVFECRNIQALPLNIREKVINAITPLVAPGGTLLVITRIRDFDAQPDGPPWPLSEKELAQFKEFGLSEISRHTFIEGENIQVEQVRIEYKLNVES</sequence>
<evidence type="ECO:0000256" key="1">
    <source>
        <dbReference type="ARBA" id="ARBA00022603"/>
    </source>
</evidence>
<comment type="caution">
    <text evidence="4">The sequence shown here is derived from an EMBL/GenBank/DDBJ whole genome shotgun (WGS) entry which is preliminary data.</text>
</comment>
<keyword evidence="5" id="KW-1185">Reference proteome</keyword>
<evidence type="ECO:0000256" key="2">
    <source>
        <dbReference type="ARBA" id="ARBA00022679"/>
    </source>
</evidence>
<reference evidence="4 5" key="1">
    <citation type="journal article" date="2020" name="ISME J.">
        <title>Comparative genomics reveals insights into cyanobacterial evolution and habitat adaptation.</title>
        <authorList>
            <person name="Chen M.Y."/>
            <person name="Teng W.K."/>
            <person name="Zhao L."/>
            <person name="Hu C.X."/>
            <person name="Zhou Y.K."/>
            <person name="Han B.P."/>
            <person name="Song L.R."/>
            <person name="Shu W.S."/>
        </authorList>
    </citation>
    <scope>NUCLEOTIDE SEQUENCE [LARGE SCALE GENOMIC DNA]</scope>
    <source>
        <strain evidence="4 5">FACHB-1370</strain>
    </source>
</reference>
<protein>
    <submittedName>
        <fullName evidence="4">Class I SAM-dependent methyltransferase</fullName>
    </submittedName>
</protein>
<dbReference type="RefSeq" id="WP_190879273.1">
    <property type="nucleotide sequence ID" value="NZ_JACJSK010000025.1"/>
</dbReference>
<dbReference type="Pfam" id="PF05724">
    <property type="entry name" value="TPMT"/>
    <property type="match status" value="1"/>
</dbReference>